<protein>
    <submittedName>
        <fullName evidence="2">Glycosyl transferase family 2</fullName>
    </submittedName>
</protein>
<gene>
    <name evidence="2" type="ORF">GCM10008015_00180</name>
</gene>
<proteinExistence type="predicted"/>
<sequence length="271" mass="30987">MKISAVIISFNPNCNLLFQNISSYKNSVDEIIVVDNSTDCAKKKEIKTLCNDNEFVYHDMNGNKGIAAALNIGFEYTQKNKSEWVLTMDQDSCFLTDFTGYRNYINSNDCTNLIALIPAYAYYNDTNTENKILSDPIIAPQSGNLVKLSNYIKLGPYNEDYFIDFVDYEYCLRARLKDMGIKAISSVILNHEPGVQNSISILGFNYKYFEASPIRYYYVVRNGLKTALNYKNAQSLLIVLKTIARVFCIEKQKTEKIKFIFKGGFDFLKSI</sequence>
<dbReference type="EMBL" id="BMGA01000001">
    <property type="protein sequence ID" value="GGA63264.1"/>
    <property type="molecule type" value="Genomic_DNA"/>
</dbReference>
<organism evidence="2 3">
    <name type="scientific">Flavobacterium palustre</name>
    <dbReference type="NCBI Taxonomy" id="1476463"/>
    <lineage>
        <taxon>Bacteria</taxon>
        <taxon>Pseudomonadati</taxon>
        <taxon>Bacteroidota</taxon>
        <taxon>Flavobacteriia</taxon>
        <taxon>Flavobacteriales</taxon>
        <taxon>Flavobacteriaceae</taxon>
        <taxon>Flavobacterium</taxon>
    </lineage>
</organism>
<keyword evidence="2" id="KW-0808">Transferase</keyword>
<evidence type="ECO:0000259" key="1">
    <source>
        <dbReference type="Pfam" id="PF00535"/>
    </source>
</evidence>
<name>A0ABQ1H951_9FLAO</name>
<dbReference type="Pfam" id="PF00535">
    <property type="entry name" value="Glycos_transf_2"/>
    <property type="match status" value="1"/>
</dbReference>
<evidence type="ECO:0000313" key="2">
    <source>
        <dbReference type="EMBL" id="GGA63264.1"/>
    </source>
</evidence>
<dbReference type="GO" id="GO:0016740">
    <property type="term" value="F:transferase activity"/>
    <property type="evidence" value="ECO:0007669"/>
    <property type="project" value="UniProtKB-KW"/>
</dbReference>
<accession>A0ABQ1H951</accession>
<feature type="domain" description="Glycosyltransferase 2-like" evidence="1">
    <location>
        <begin position="4"/>
        <end position="110"/>
    </location>
</feature>
<dbReference type="InterPro" id="IPR001173">
    <property type="entry name" value="Glyco_trans_2-like"/>
</dbReference>
<evidence type="ECO:0000313" key="3">
    <source>
        <dbReference type="Proteomes" id="UP000658793"/>
    </source>
</evidence>
<dbReference type="SUPFAM" id="SSF53448">
    <property type="entry name" value="Nucleotide-diphospho-sugar transferases"/>
    <property type="match status" value="1"/>
</dbReference>
<dbReference type="RefSeq" id="WP_188491266.1">
    <property type="nucleotide sequence ID" value="NZ_BMGA01000001.1"/>
</dbReference>
<reference evidence="3" key="1">
    <citation type="journal article" date="2019" name="Int. J. Syst. Evol. Microbiol.">
        <title>The Global Catalogue of Microorganisms (GCM) 10K type strain sequencing project: providing services to taxonomists for standard genome sequencing and annotation.</title>
        <authorList>
            <consortium name="The Broad Institute Genomics Platform"/>
            <consortium name="The Broad Institute Genome Sequencing Center for Infectious Disease"/>
            <person name="Wu L."/>
            <person name="Ma J."/>
        </authorList>
    </citation>
    <scope>NUCLEOTIDE SEQUENCE [LARGE SCALE GENOMIC DNA]</scope>
    <source>
        <strain evidence="3">CGMCC 1.12811</strain>
    </source>
</reference>
<dbReference type="Proteomes" id="UP000658793">
    <property type="component" value="Unassembled WGS sequence"/>
</dbReference>
<dbReference type="Gene3D" id="3.90.550.10">
    <property type="entry name" value="Spore Coat Polysaccharide Biosynthesis Protein SpsA, Chain A"/>
    <property type="match status" value="1"/>
</dbReference>
<comment type="caution">
    <text evidence="2">The sequence shown here is derived from an EMBL/GenBank/DDBJ whole genome shotgun (WGS) entry which is preliminary data.</text>
</comment>
<dbReference type="InterPro" id="IPR029044">
    <property type="entry name" value="Nucleotide-diphossugar_trans"/>
</dbReference>
<keyword evidence="3" id="KW-1185">Reference proteome</keyword>